<feature type="transmembrane region" description="Helical" evidence="2">
    <location>
        <begin position="15"/>
        <end position="41"/>
    </location>
</feature>
<comment type="caution">
    <text evidence="3">The sequence shown here is derived from an EMBL/GenBank/DDBJ whole genome shotgun (WGS) entry which is preliminary data.</text>
</comment>
<dbReference type="InterPro" id="IPR050282">
    <property type="entry name" value="Cycloisomerase_2"/>
</dbReference>
<organism evidence="3 4">
    <name type="scientific">Seiridium cardinale</name>
    <dbReference type="NCBI Taxonomy" id="138064"/>
    <lineage>
        <taxon>Eukaryota</taxon>
        <taxon>Fungi</taxon>
        <taxon>Dikarya</taxon>
        <taxon>Ascomycota</taxon>
        <taxon>Pezizomycotina</taxon>
        <taxon>Sordariomycetes</taxon>
        <taxon>Xylariomycetidae</taxon>
        <taxon>Amphisphaeriales</taxon>
        <taxon>Sporocadaceae</taxon>
        <taxon>Seiridium</taxon>
    </lineage>
</organism>
<reference evidence="3 4" key="1">
    <citation type="submission" date="2024-02" db="EMBL/GenBank/DDBJ databases">
        <title>First draft genome assembly of two strains of Seiridium cardinale.</title>
        <authorList>
            <person name="Emiliani G."/>
            <person name="Scali E."/>
        </authorList>
    </citation>
    <scope>NUCLEOTIDE SEQUENCE [LARGE SCALE GENOMIC DNA]</scope>
    <source>
        <strain evidence="3 4">BM-138-000479</strain>
    </source>
</reference>
<dbReference type="Pfam" id="PF10282">
    <property type="entry name" value="Lactonase"/>
    <property type="match status" value="1"/>
</dbReference>
<dbReference type="PANTHER" id="PTHR30344:SF1">
    <property type="entry name" value="6-PHOSPHOGLUCONOLACTONASE"/>
    <property type="match status" value="1"/>
</dbReference>
<dbReference type="SUPFAM" id="SSF75011">
    <property type="entry name" value="3-carboxy-cis,cis-mucoante lactonizing enzyme"/>
    <property type="match status" value="1"/>
</dbReference>
<sequence length="442" mass="46256">MSARSHQGLCGLRRFIFLLAAGIISLAVLLVICSQLLLFLWSSHTMLKGLGSAGLLSLPLVTTSSATFLYVSSYAGTVTTLDLTLPSGNTSAALEAISTSTGCASSPSWLTLDSSNSVLYCADEGLTTPLGSLTSFQTNIDGSLVQLDQLSVISGPVSAVVYGDAGDGLALAHYSGSSFSTFSTADPSALVPLQNETFELSGPGTDPTRQDAPHPHEAILDPTREYILVPDLGADLVRIFKIQEGGLGWTTVDPLVVASGSGPRHATFLVTEDTTYMYLISELANTITGYEVAYSSGSTPSFTELFSISIHGEGGSVPNGTAAAEIVLSPDDKFLIVSSRGENSFTIPNFDISNSTEIVSDAIITFSVDHGSGELSLLQSYPSGGRIPRQFSINKAGDMIAVGLQSDSRVVVIQRDVESGLLTKFIANATVAGEVTSVIFNE</sequence>
<proteinExistence type="inferred from homology"/>
<evidence type="ECO:0000256" key="2">
    <source>
        <dbReference type="SAM" id="Phobius"/>
    </source>
</evidence>
<protein>
    <submittedName>
        <fullName evidence="3">6-phosphogluconolactonase</fullName>
    </submittedName>
</protein>
<comment type="similarity">
    <text evidence="1">Belongs to the cycloisomerase 2 family.</text>
</comment>
<dbReference type="Proteomes" id="UP001465668">
    <property type="component" value="Unassembled WGS sequence"/>
</dbReference>
<dbReference type="EMBL" id="JARVKM010000078">
    <property type="protein sequence ID" value="KAK9771217.1"/>
    <property type="molecule type" value="Genomic_DNA"/>
</dbReference>
<feature type="transmembrane region" description="Helical" evidence="2">
    <location>
        <begin position="53"/>
        <end position="71"/>
    </location>
</feature>
<accession>A0ABR2XC21</accession>
<keyword evidence="2" id="KW-0472">Membrane</keyword>
<gene>
    <name evidence="3" type="ORF">SCAR479_12082</name>
</gene>
<name>A0ABR2XC21_9PEZI</name>
<keyword evidence="2" id="KW-0812">Transmembrane</keyword>
<evidence type="ECO:0000313" key="4">
    <source>
        <dbReference type="Proteomes" id="UP001465668"/>
    </source>
</evidence>
<dbReference type="PANTHER" id="PTHR30344">
    <property type="entry name" value="6-PHOSPHOGLUCONOLACTONASE-RELATED"/>
    <property type="match status" value="1"/>
</dbReference>
<dbReference type="Gene3D" id="2.130.10.10">
    <property type="entry name" value="YVTN repeat-like/Quinoprotein amine dehydrogenase"/>
    <property type="match status" value="1"/>
</dbReference>
<keyword evidence="4" id="KW-1185">Reference proteome</keyword>
<keyword evidence="2" id="KW-1133">Transmembrane helix</keyword>
<dbReference type="InterPro" id="IPR019405">
    <property type="entry name" value="Lactonase_7-beta_prop"/>
</dbReference>
<evidence type="ECO:0000313" key="3">
    <source>
        <dbReference type="EMBL" id="KAK9771217.1"/>
    </source>
</evidence>
<evidence type="ECO:0000256" key="1">
    <source>
        <dbReference type="ARBA" id="ARBA00005564"/>
    </source>
</evidence>
<dbReference type="InterPro" id="IPR015943">
    <property type="entry name" value="WD40/YVTN_repeat-like_dom_sf"/>
</dbReference>